<accession>A0A518D3V8</accession>
<dbReference type="RefSeq" id="WP_145190810.1">
    <property type="nucleotide sequence ID" value="NZ_CP036290.1"/>
</dbReference>
<dbReference type="Proteomes" id="UP000319342">
    <property type="component" value="Chromosome"/>
</dbReference>
<evidence type="ECO:0000313" key="2">
    <source>
        <dbReference type="EMBL" id="QDU86134.1"/>
    </source>
</evidence>
<proteinExistence type="predicted"/>
<feature type="domain" description="DUF4266" evidence="1">
    <location>
        <begin position="36"/>
        <end position="81"/>
    </location>
</feature>
<organism evidence="2 3">
    <name type="scientific">Rohdeia mirabilis</name>
    <dbReference type="NCBI Taxonomy" id="2528008"/>
    <lineage>
        <taxon>Bacteria</taxon>
        <taxon>Pseudomonadati</taxon>
        <taxon>Planctomycetota</taxon>
        <taxon>Planctomycetia</taxon>
        <taxon>Planctomycetia incertae sedis</taxon>
        <taxon>Rohdeia</taxon>
    </lineage>
</organism>
<evidence type="ECO:0000259" key="1">
    <source>
        <dbReference type="Pfam" id="PF14086"/>
    </source>
</evidence>
<keyword evidence="3" id="KW-1185">Reference proteome</keyword>
<protein>
    <recommendedName>
        <fullName evidence="1">DUF4266 domain-containing protein</fullName>
    </recommendedName>
</protein>
<reference evidence="2 3" key="1">
    <citation type="submission" date="2019-02" db="EMBL/GenBank/DDBJ databases">
        <title>Deep-cultivation of Planctomycetes and their phenomic and genomic characterization uncovers novel biology.</title>
        <authorList>
            <person name="Wiegand S."/>
            <person name="Jogler M."/>
            <person name="Boedeker C."/>
            <person name="Pinto D."/>
            <person name="Vollmers J."/>
            <person name="Rivas-Marin E."/>
            <person name="Kohn T."/>
            <person name="Peeters S.H."/>
            <person name="Heuer A."/>
            <person name="Rast P."/>
            <person name="Oberbeckmann S."/>
            <person name="Bunk B."/>
            <person name="Jeske O."/>
            <person name="Meyerdierks A."/>
            <person name="Storesund J.E."/>
            <person name="Kallscheuer N."/>
            <person name="Luecker S."/>
            <person name="Lage O.M."/>
            <person name="Pohl T."/>
            <person name="Merkel B.J."/>
            <person name="Hornburger P."/>
            <person name="Mueller R.-W."/>
            <person name="Bruemmer F."/>
            <person name="Labrenz M."/>
            <person name="Spormann A.M."/>
            <person name="Op den Camp H."/>
            <person name="Overmann J."/>
            <person name="Amann R."/>
            <person name="Jetten M.S.M."/>
            <person name="Mascher T."/>
            <person name="Medema M.H."/>
            <person name="Devos D.P."/>
            <person name="Kaster A.-K."/>
            <person name="Ovreas L."/>
            <person name="Rohde M."/>
            <person name="Galperin M.Y."/>
            <person name="Jogler C."/>
        </authorList>
    </citation>
    <scope>NUCLEOTIDE SEQUENCE [LARGE SCALE GENOMIC DNA]</scope>
    <source>
        <strain evidence="2 3">Pla163</strain>
    </source>
</reference>
<dbReference type="AlphaFoldDB" id="A0A518D3V8"/>
<name>A0A518D3V8_9BACT</name>
<sequence length="82" mass="8714" precursor="true">MTTHDRSRGRRRVRALFLPLAVALLPGCITPPPFHERGRLSDEIMAMGENPTEAHWYAKVINSMEGSVGGVGGSGGGGCGCY</sequence>
<dbReference type="EMBL" id="CP036290">
    <property type="protein sequence ID" value="QDU86134.1"/>
    <property type="molecule type" value="Genomic_DNA"/>
</dbReference>
<dbReference type="Pfam" id="PF14086">
    <property type="entry name" value="DUF4266"/>
    <property type="match status" value="1"/>
</dbReference>
<dbReference type="InterPro" id="IPR025362">
    <property type="entry name" value="DUF4266"/>
</dbReference>
<evidence type="ECO:0000313" key="3">
    <source>
        <dbReference type="Proteomes" id="UP000319342"/>
    </source>
</evidence>
<gene>
    <name evidence="2" type="ORF">Pla163_32830</name>
</gene>